<dbReference type="STRING" id="1286528.NHE_0788"/>
<dbReference type="EMBL" id="CP007481">
    <property type="protein sequence ID" value="AHX11715.1"/>
    <property type="molecule type" value="Genomic_DNA"/>
</dbReference>
<dbReference type="SUPFAM" id="SSF56300">
    <property type="entry name" value="Metallo-dependent phosphatases"/>
    <property type="match status" value="1"/>
</dbReference>
<evidence type="ECO:0000313" key="3">
    <source>
        <dbReference type="Proteomes" id="UP000023755"/>
    </source>
</evidence>
<dbReference type="AlphaFoldDB" id="X5HML3"/>
<sequence>MNAIAVTEKYLLILFILFYSSGFAYEFHWFQLMGGNRLWFRLVGEKLSHCPNISIDGEEQQMNEYSQRSDAFPKSCFFELDLSRLPHSVIFDGKEISPTIDTNAVKRIAIIGDTGCRVKSFISQDCEKNWFFQEIVGLVVGHSPDMVIHVGDYIYREKGYQDNWDTWTADFFLPAARLLDSNIPLLLVRGNHEDCRRNGNGWFALLGRENKECQDHEQPYAIDINGRRLAVIDSTYEKNLLTDLEEINATTDTKRTWILTHKPIIFRNKAHIPVGYIEFAKKLKKEIELFISGHIHVAQFLKFNGRVQLISGNGGALLSYGMAPHSRESQLKYGFAIIDFLDDRVKITSYDRFNNEMMSMYLPVNN</sequence>
<dbReference type="RefSeq" id="WP_051579658.1">
    <property type="nucleotide sequence ID" value="NZ_CP007481.1"/>
</dbReference>
<gene>
    <name evidence="2" type="ORF">NHE_0788</name>
</gene>
<evidence type="ECO:0000313" key="2">
    <source>
        <dbReference type="EMBL" id="AHX11715.1"/>
    </source>
</evidence>
<dbReference type="HOGENOM" id="CLU_635751_0_0_5"/>
<dbReference type="Pfam" id="PF00149">
    <property type="entry name" value="Metallophos"/>
    <property type="match status" value="1"/>
</dbReference>
<feature type="domain" description="Calcineurin-like phosphoesterase" evidence="1">
    <location>
        <begin position="107"/>
        <end position="297"/>
    </location>
</feature>
<dbReference type="GO" id="GO:0016787">
    <property type="term" value="F:hydrolase activity"/>
    <property type="evidence" value="ECO:0007669"/>
    <property type="project" value="InterPro"/>
</dbReference>
<proteinExistence type="predicted"/>
<dbReference type="InterPro" id="IPR029052">
    <property type="entry name" value="Metallo-depent_PP-like"/>
</dbReference>
<dbReference type="KEGG" id="nhm:NHE_0788"/>
<dbReference type="Proteomes" id="UP000023755">
    <property type="component" value="Chromosome"/>
</dbReference>
<protein>
    <submittedName>
        <fullName evidence="2">Calcineurin-like phosphoesterase family protein</fullName>
    </submittedName>
</protein>
<reference evidence="2 3" key="1">
    <citation type="submission" date="2014-03" db="EMBL/GenBank/DDBJ databases">
        <title>Sequencing and Comparison of Genomes and Transcriptome Profiles of Human Ehrlichiosis Agents.</title>
        <authorList>
            <person name="Lin M."/>
            <person name="Daugherty S.C."/>
            <person name="Nagaraj S."/>
            <person name="Cheng Z."/>
            <person name="Xiong Q."/>
            <person name="Lin F.-Y."/>
            <person name="Sengamalay N."/>
            <person name="Ott S."/>
            <person name="Godinez A."/>
            <person name="Tallon L.J."/>
            <person name="Sadzewicz L."/>
            <person name="Fraser C.M."/>
            <person name="Dunning Hotopp J.C."/>
            <person name="Rikihisa Y."/>
        </authorList>
    </citation>
    <scope>NUCLEOTIDE SEQUENCE [LARGE SCALE GENOMIC DNA]</scope>
    <source>
        <strain evidence="2 3">Oregon</strain>
    </source>
</reference>
<keyword evidence="3" id="KW-1185">Reference proteome</keyword>
<dbReference type="Gene3D" id="3.60.21.10">
    <property type="match status" value="1"/>
</dbReference>
<accession>X5HML3</accession>
<dbReference type="InterPro" id="IPR004843">
    <property type="entry name" value="Calcineurin-like_PHP"/>
</dbReference>
<dbReference type="OrthoDB" id="9763403at2"/>
<evidence type="ECO:0000259" key="1">
    <source>
        <dbReference type="Pfam" id="PF00149"/>
    </source>
</evidence>
<organism evidence="2 3">
    <name type="scientific">Neorickettsia helminthoeca str. Oregon</name>
    <dbReference type="NCBI Taxonomy" id="1286528"/>
    <lineage>
        <taxon>Bacteria</taxon>
        <taxon>Pseudomonadati</taxon>
        <taxon>Pseudomonadota</taxon>
        <taxon>Alphaproteobacteria</taxon>
        <taxon>Rickettsiales</taxon>
        <taxon>Anaplasmataceae</taxon>
        <taxon>Neorickettsia</taxon>
    </lineage>
</organism>
<name>X5HML3_9RICK</name>